<accession>A0A6J4K749</accession>
<dbReference type="AlphaFoldDB" id="A0A6J4K749"/>
<proteinExistence type="predicted"/>
<reference evidence="1" key="1">
    <citation type="submission" date="2020-02" db="EMBL/GenBank/DDBJ databases">
        <authorList>
            <person name="Meier V. D."/>
        </authorList>
    </citation>
    <scope>NUCLEOTIDE SEQUENCE</scope>
    <source>
        <strain evidence="1">AVDCRST_MAG56</strain>
    </source>
</reference>
<sequence>MSGTPSPYSFMLRIQALHLCPDASFVSMTVPIVWRGNG</sequence>
<dbReference type="EMBL" id="CADCTQ010000425">
    <property type="protein sequence ID" value="CAA9297227.1"/>
    <property type="molecule type" value="Genomic_DNA"/>
</dbReference>
<evidence type="ECO:0000313" key="1">
    <source>
        <dbReference type="EMBL" id="CAA9297227.1"/>
    </source>
</evidence>
<protein>
    <submittedName>
        <fullName evidence="1">Uncharacterized protein</fullName>
    </submittedName>
</protein>
<organism evidence="1">
    <name type="scientific">uncultured Cytophagales bacterium</name>
    <dbReference type="NCBI Taxonomy" id="158755"/>
    <lineage>
        <taxon>Bacteria</taxon>
        <taxon>Pseudomonadati</taxon>
        <taxon>Bacteroidota</taxon>
        <taxon>Sphingobacteriia</taxon>
        <taxon>Sphingobacteriales</taxon>
        <taxon>environmental samples</taxon>
    </lineage>
</organism>
<gene>
    <name evidence="1" type="ORF">AVDCRST_MAG56-5122</name>
</gene>
<name>A0A6J4K749_9SPHI</name>